<evidence type="ECO:0000256" key="2">
    <source>
        <dbReference type="ARBA" id="ARBA00023033"/>
    </source>
</evidence>
<organism evidence="5 6">
    <name type="scientific">Enterobacter agglomerans</name>
    <name type="common">Erwinia herbicola</name>
    <name type="synonym">Pantoea agglomerans</name>
    <dbReference type="NCBI Taxonomy" id="549"/>
    <lineage>
        <taxon>Bacteria</taxon>
        <taxon>Pseudomonadati</taxon>
        <taxon>Pseudomonadota</taxon>
        <taxon>Gammaproteobacteria</taxon>
        <taxon>Enterobacterales</taxon>
        <taxon>Erwiniaceae</taxon>
        <taxon>Pantoea</taxon>
        <taxon>Pantoea agglomerans group</taxon>
    </lineage>
</organism>
<dbReference type="PANTHER" id="PTHR45934">
    <property type="entry name" value="FAD/NAD(P)-BINDING OXIDOREDUCTASE FAMILY PROTEIN"/>
    <property type="match status" value="1"/>
</dbReference>
<dbReference type="InterPro" id="IPR036188">
    <property type="entry name" value="FAD/NAD-bd_sf"/>
</dbReference>
<proteinExistence type="inferred from homology"/>
<protein>
    <submittedName>
        <fullName evidence="5">3-hydroxybenzoate 6-hydroxylase</fullName>
        <ecNumber evidence="5">1.14.13.24</ecNumber>
    </submittedName>
</protein>
<gene>
    <name evidence="5" type="primary">nagX</name>
    <name evidence="5" type="ORF">NCTC9381_02687</name>
</gene>
<keyword evidence="1 5" id="KW-0560">Oxidoreductase</keyword>
<comment type="similarity">
    <text evidence="3">Belongs to the 3-hydroxybenzoate 6-hydroxylase family.</text>
</comment>
<dbReference type="Gene3D" id="3.50.50.60">
    <property type="entry name" value="FAD/NAD(P)-binding domain"/>
    <property type="match status" value="1"/>
</dbReference>
<dbReference type="AlphaFoldDB" id="A0A379AFZ9"/>
<feature type="domain" description="FAD-binding" evidence="4">
    <location>
        <begin position="3"/>
        <end position="51"/>
    </location>
</feature>
<evidence type="ECO:0000259" key="4">
    <source>
        <dbReference type="Pfam" id="PF01494"/>
    </source>
</evidence>
<dbReference type="Pfam" id="PF01494">
    <property type="entry name" value="FAD_binding_3"/>
    <property type="match status" value="1"/>
</dbReference>
<evidence type="ECO:0000256" key="3">
    <source>
        <dbReference type="ARBA" id="ARBA00024018"/>
    </source>
</evidence>
<dbReference type="InterPro" id="IPR002938">
    <property type="entry name" value="FAD-bd"/>
</dbReference>
<dbReference type="GO" id="GO:0018669">
    <property type="term" value="F:3-hydroxybenzoate 6-monooxygenase activity"/>
    <property type="evidence" value="ECO:0007669"/>
    <property type="project" value="UniProtKB-EC"/>
</dbReference>
<keyword evidence="6" id="KW-1185">Reference proteome</keyword>
<dbReference type="EC" id="1.14.13.24" evidence="5"/>
<keyword evidence="2" id="KW-0503">Monooxygenase</keyword>
<accession>A0A379AFZ9</accession>
<dbReference type="Proteomes" id="UP000254640">
    <property type="component" value="Unassembled WGS sequence"/>
</dbReference>
<name>A0A379AFZ9_ENTAG</name>
<sequence>MALLGDAAHSTTPDIGQGGCAAMEDAVVLASTLASHSLGIEDALLRYQARRV</sequence>
<evidence type="ECO:0000313" key="6">
    <source>
        <dbReference type="Proteomes" id="UP000254640"/>
    </source>
</evidence>
<reference evidence="5 6" key="1">
    <citation type="submission" date="2018-06" db="EMBL/GenBank/DDBJ databases">
        <authorList>
            <consortium name="Pathogen Informatics"/>
            <person name="Doyle S."/>
        </authorList>
    </citation>
    <scope>NUCLEOTIDE SEQUENCE [LARGE SCALE GENOMIC DNA]</scope>
    <source>
        <strain evidence="5 6">NCTC9381</strain>
    </source>
</reference>
<dbReference type="EMBL" id="UGSO01000001">
    <property type="protein sequence ID" value="SUB16771.1"/>
    <property type="molecule type" value="Genomic_DNA"/>
</dbReference>
<dbReference type="SUPFAM" id="SSF51905">
    <property type="entry name" value="FAD/NAD(P)-binding domain"/>
    <property type="match status" value="1"/>
</dbReference>
<dbReference type="InterPro" id="IPR044560">
    <property type="entry name" value="MOase"/>
</dbReference>
<dbReference type="PANTHER" id="PTHR45934:SF9">
    <property type="entry name" value="FAD_NAD(P)-BINDING OXIDOREDUCTASE FAMILY PROTEIN"/>
    <property type="match status" value="1"/>
</dbReference>
<dbReference type="GO" id="GO:0071949">
    <property type="term" value="F:FAD binding"/>
    <property type="evidence" value="ECO:0007669"/>
    <property type="project" value="InterPro"/>
</dbReference>
<evidence type="ECO:0000256" key="1">
    <source>
        <dbReference type="ARBA" id="ARBA00023002"/>
    </source>
</evidence>
<evidence type="ECO:0000313" key="5">
    <source>
        <dbReference type="EMBL" id="SUB16771.1"/>
    </source>
</evidence>